<evidence type="ECO:0000313" key="2">
    <source>
        <dbReference type="EMBL" id="PRP83541.1"/>
    </source>
</evidence>
<feature type="region of interest" description="Disordered" evidence="1">
    <location>
        <begin position="113"/>
        <end position="148"/>
    </location>
</feature>
<protein>
    <submittedName>
        <fullName evidence="2">Uncharacterized protein</fullName>
    </submittedName>
</protein>
<proteinExistence type="predicted"/>
<organism evidence="2 3">
    <name type="scientific">Planoprotostelium fungivorum</name>
    <dbReference type="NCBI Taxonomy" id="1890364"/>
    <lineage>
        <taxon>Eukaryota</taxon>
        <taxon>Amoebozoa</taxon>
        <taxon>Evosea</taxon>
        <taxon>Variosea</taxon>
        <taxon>Cavosteliida</taxon>
        <taxon>Cavosteliaceae</taxon>
        <taxon>Planoprotostelium</taxon>
    </lineage>
</organism>
<dbReference type="AlphaFoldDB" id="A0A2P6NHX9"/>
<reference evidence="2 3" key="1">
    <citation type="journal article" date="2018" name="Genome Biol. Evol.">
        <title>Multiple Roots of Fruiting Body Formation in Amoebozoa.</title>
        <authorList>
            <person name="Hillmann F."/>
            <person name="Forbes G."/>
            <person name="Novohradska S."/>
            <person name="Ferling I."/>
            <person name="Riege K."/>
            <person name="Groth M."/>
            <person name="Westermann M."/>
            <person name="Marz M."/>
            <person name="Spaller T."/>
            <person name="Winckler T."/>
            <person name="Schaap P."/>
            <person name="Glockner G."/>
        </authorList>
    </citation>
    <scope>NUCLEOTIDE SEQUENCE [LARGE SCALE GENOMIC DNA]</scope>
    <source>
        <strain evidence="2 3">Jena</strain>
    </source>
</reference>
<comment type="caution">
    <text evidence="2">The sequence shown here is derived from an EMBL/GenBank/DDBJ whole genome shotgun (WGS) entry which is preliminary data.</text>
</comment>
<sequence>MGTTGCHRNANAGVPHLSSTAATLKFKEIDGGQQKWWNMWFNPIQRVTPYHGSISPWTPPVWTVPPGEPELHGCRHPFNDRNPPGVLSIPVPLRFGDRAAAGAELLRRGHHSNGITRKTSSRHGPYPVGNTRVTTWGPPRWNGASPTQTVTPHLVLTGVCKRPPYVGIASNRGSARLGEGFRA</sequence>
<evidence type="ECO:0000313" key="3">
    <source>
        <dbReference type="Proteomes" id="UP000241769"/>
    </source>
</evidence>
<name>A0A2P6NHX9_9EUKA</name>
<evidence type="ECO:0000256" key="1">
    <source>
        <dbReference type="SAM" id="MobiDB-lite"/>
    </source>
</evidence>
<gene>
    <name evidence="2" type="ORF">PROFUN_04415</name>
</gene>
<dbReference type="InParanoid" id="A0A2P6NHX9"/>
<accession>A0A2P6NHX9</accession>
<dbReference type="Proteomes" id="UP000241769">
    <property type="component" value="Unassembled WGS sequence"/>
</dbReference>
<dbReference type="EMBL" id="MDYQ01000081">
    <property type="protein sequence ID" value="PRP83541.1"/>
    <property type="molecule type" value="Genomic_DNA"/>
</dbReference>
<keyword evidence="3" id="KW-1185">Reference proteome</keyword>